<accession>A0AA97NXI4</accession>
<keyword evidence="1" id="KW-0732">Signal</keyword>
<organism evidence="2">
    <name type="scientific">Pyricularia oryzae (strain Y34)</name>
    <name type="common">Rice blast fungus</name>
    <name type="synonym">Magnaporthe oryzae</name>
    <dbReference type="NCBI Taxonomy" id="1143189"/>
    <lineage>
        <taxon>Eukaryota</taxon>
        <taxon>Fungi</taxon>
        <taxon>Dikarya</taxon>
        <taxon>Ascomycota</taxon>
        <taxon>Pezizomycotina</taxon>
        <taxon>Sordariomycetes</taxon>
        <taxon>Sordariomycetidae</taxon>
        <taxon>Magnaporthales</taxon>
        <taxon>Pyriculariaceae</taxon>
        <taxon>Pyricularia</taxon>
    </lineage>
</organism>
<feature type="signal peptide" evidence="1">
    <location>
        <begin position="1"/>
        <end position="17"/>
    </location>
</feature>
<protein>
    <submittedName>
        <fullName evidence="2">Uncharacterized protein</fullName>
    </submittedName>
</protein>
<dbReference type="EMBL" id="JH793052">
    <property type="protein sequence ID" value="ELQ38088.1"/>
    <property type="molecule type" value="Genomic_DNA"/>
</dbReference>
<evidence type="ECO:0000256" key="1">
    <source>
        <dbReference type="SAM" id="SignalP"/>
    </source>
</evidence>
<sequence length="69" mass="7190">MQFSTILVALFASVALAAPAVDSSSLEARQAVRTECVLCRQDCFNSKGTGFNSCIESSCNKALGCGLTP</sequence>
<feature type="chain" id="PRO_5041704715" evidence="1">
    <location>
        <begin position="18"/>
        <end position="69"/>
    </location>
</feature>
<evidence type="ECO:0000313" key="2">
    <source>
        <dbReference type="EMBL" id="ELQ38088.1"/>
    </source>
</evidence>
<reference evidence="2" key="1">
    <citation type="journal article" date="2012" name="PLoS Genet.">
        <title>Comparative analysis of the genomes of two field isolates of the rice blast fungus Magnaporthe oryzae.</title>
        <authorList>
            <person name="Xue M."/>
            <person name="Yang J."/>
            <person name="Li Z."/>
            <person name="Hu S."/>
            <person name="Yao N."/>
            <person name="Dean R.A."/>
            <person name="Zhao W."/>
            <person name="Shen M."/>
            <person name="Zhang H."/>
            <person name="Li C."/>
            <person name="Liu L."/>
            <person name="Cao L."/>
            <person name="Xu X."/>
            <person name="Xing Y."/>
            <person name="Hsiang T."/>
            <person name="Zhang Z."/>
            <person name="Xu J.R."/>
            <person name="Peng Y.L."/>
        </authorList>
    </citation>
    <scope>NUCLEOTIDE SEQUENCE</scope>
    <source>
        <strain evidence="2">Y34</strain>
    </source>
</reference>
<name>A0AA97NXI4_PYRO3</name>
<dbReference type="Proteomes" id="UP000011086">
    <property type="component" value="Unassembled WGS sequence"/>
</dbReference>
<dbReference type="AlphaFoldDB" id="A0AA97NXI4"/>
<proteinExistence type="predicted"/>
<gene>
    <name evidence="2" type="ORF">OOU_Y34scaffold00552g43</name>
</gene>